<dbReference type="InterPro" id="IPR017627">
    <property type="entry name" value="UGHY"/>
</dbReference>
<sequence>MNIFGQTRSHLCGEYALITPDTHVVSPLLGWEKATAVFHITPEIGARFVQYTATVEPGGKSGLTGEMVQRFIYVQSGSGTLQVGSDAHELKPGSFAFLPADTDHQFESKDSSTLVVFEKAYQTHPDYGAPEPVVGHRDDVPGEPFMGDPDARLQTLLPIEPEFDMAVNIFTYQSGATLPQVEIHTMEHGLLMLEGQGVYRLSRDYHPVGAGDVIWMASYCPQWFVAMGKTPASYIYYKDIHRDRLSEK</sequence>
<dbReference type="GO" id="GO:0071522">
    <property type="term" value="F:ureidoglycine aminohydrolase activity"/>
    <property type="evidence" value="ECO:0007669"/>
    <property type="project" value="InterPro"/>
</dbReference>
<dbReference type="SUPFAM" id="SSF51182">
    <property type="entry name" value="RmlC-like cupins"/>
    <property type="match status" value="1"/>
</dbReference>
<dbReference type="KEGG" id="mff:MFFC18_06170"/>
<organism evidence="2 3">
    <name type="scientific">Mariniblastus fucicola</name>
    <dbReference type="NCBI Taxonomy" id="980251"/>
    <lineage>
        <taxon>Bacteria</taxon>
        <taxon>Pseudomonadati</taxon>
        <taxon>Planctomycetota</taxon>
        <taxon>Planctomycetia</taxon>
        <taxon>Pirellulales</taxon>
        <taxon>Pirellulaceae</taxon>
        <taxon>Mariniblastus</taxon>
    </lineage>
</organism>
<dbReference type="CDD" id="cd02212">
    <property type="entry name" value="cupin_UGlyAH_C"/>
    <property type="match status" value="1"/>
</dbReference>
<dbReference type="EMBL" id="CP042912">
    <property type="protein sequence ID" value="QEG20766.1"/>
    <property type="molecule type" value="Genomic_DNA"/>
</dbReference>
<name>A0A5B9P825_9BACT</name>
<evidence type="ECO:0000313" key="2">
    <source>
        <dbReference type="EMBL" id="QEG20766.1"/>
    </source>
</evidence>
<protein>
    <recommendedName>
        <fullName evidence="1">Cupin type-2 domain-containing protein</fullName>
    </recommendedName>
</protein>
<dbReference type="InterPro" id="IPR044704">
    <property type="entry name" value="UGlyAH_cupin_N"/>
</dbReference>
<dbReference type="CDD" id="cd02211">
    <property type="entry name" value="cupin_UGlyAH_N"/>
    <property type="match status" value="1"/>
</dbReference>
<accession>A0A5B9P825</accession>
<gene>
    <name evidence="2" type="ORF">MFFC18_06170</name>
</gene>
<keyword evidence="3" id="KW-1185">Reference proteome</keyword>
<dbReference type="InterPro" id="IPR011051">
    <property type="entry name" value="RmlC_Cupin_sf"/>
</dbReference>
<proteinExistence type="predicted"/>
<dbReference type="InterPro" id="IPR013096">
    <property type="entry name" value="Cupin_2"/>
</dbReference>
<evidence type="ECO:0000259" key="1">
    <source>
        <dbReference type="Pfam" id="PF07883"/>
    </source>
</evidence>
<feature type="domain" description="Cupin type-2" evidence="1">
    <location>
        <begin position="53"/>
        <end position="116"/>
    </location>
</feature>
<dbReference type="Proteomes" id="UP000322214">
    <property type="component" value="Chromosome"/>
</dbReference>
<evidence type="ECO:0000313" key="3">
    <source>
        <dbReference type="Proteomes" id="UP000322214"/>
    </source>
</evidence>
<dbReference type="InterPro" id="IPR044697">
    <property type="entry name" value="UGlyAH_cupin_C"/>
</dbReference>
<dbReference type="STRING" id="980251.GCA_001642875_03084"/>
<dbReference type="PANTHER" id="PTHR34571">
    <property type="entry name" value="(S)-UREIDOGLYCINE AMINOHYDROLASE"/>
    <property type="match status" value="1"/>
</dbReference>
<dbReference type="RefSeq" id="WP_075085290.1">
    <property type="nucleotide sequence ID" value="NZ_CP042912.1"/>
</dbReference>
<dbReference type="PANTHER" id="PTHR34571:SF1">
    <property type="entry name" value="(S)-UREIDOGLYCINE AMINOHYDROLASE"/>
    <property type="match status" value="1"/>
</dbReference>
<dbReference type="OrthoDB" id="9814939at2"/>
<reference evidence="2 3" key="1">
    <citation type="submission" date="2019-08" db="EMBL/GenBank/DDBJ databases">
        <title>Deep-cultivation of Planctomycetes and their phenomic and genomic characterization uncovers novel biology.</title>
        <authorList>
            <person name="Wiegand S."/>
            <person name="Jogler M."/>
            <person name="Boedeker C."/>
            <person name="Pinto D."/>
            <person name="Vollmers J."/>
            <person name="Rivas-Marin E."/>
            <person name="Kohn T."/>
            <person name="Peeters S.H."/>
            <person name="Heuer A."/>
            <person name="Rast P."/>
            <person name="Oberbeckmann S."/>
            <person name="Bunk B."/>
            <person name="Jeske O."/>
            <person name="Meyerdierks A."/>
            <person name="Storesund J.E."/>
            <person name="Kallscheuer N."/>
            <person name="Luecker S."/>
            <person name="Lage O.M."/>
            <person name="Pohl T."/>
            <person name="Merkel B.J."/>
            <person name="Hornburger P."/>
            <person name="Mueller R.-W."/>
            <person name="Bruemmer F."/>
            <person name="Labrenz M."/>
            <person name="Spormann A.M."/>
            <person name="Op den Camp H."/>
            <person name="Overmann J."/>
            <person name="Amann R."/>
            <person name="Jetten M.S.M."/>
            <person name="Mascher T."/>
            <person name="Medema M.H."/>
            <person name="Devos D.P."/>
            <person name="Kaster A.-K."/>
            <person name="Ovreas L."/>
            <person name="Rohde M."/>
            <person name="Galperin M.Y."/>
            <person name="Jogler C."/>
        </authorList>
    </citation>
    <scope>NUCLEOTIDE SEQUENCE [LARGE SCALE GENOMIC DNA]</scope>
    <source>
        <strain evidence="2 3">FC18</strain>
    </source>
</reference>
<dbReference type="Gene3D" id="2.60.120.10">
    <property type="entry name" value="Jelly Rolls"/>
    <property type="match status" value="1"/>
</dbReference>
<dbReference type="InterPro" id="IPR014710">
    <property type="entry name" value="RmlC-like_jellyroll"/>
</dbReference>
<dbReference type="Pfam" id="PF07883">
    <property type="entry name" value="Cupin_2"/>
    <property type="match status" value="1"/>
</dbReference>
<dbReference type="AlphaFoldDB" id="A0A5B9P825"/>
<dbReference type="NCBIfam" id="TIGR03214">
    <property type="entry name" value="ura-cupin"/>
    <property type="match status" value="1"/>
</dbReference>